<accession>A0A381PFW6</accession>
<feature type="transmembrane region" description="Helical" evidence="1">
    <location>
        <begin position="59"/>
        <end position="84"/>
    </location>
</feature>
<reference evidence="2" key="1">
    <citation type="submission" date="2018-05" db="EMBL/GenBank/DDBJ databases">
        <authorList>
            <person name="Lanie J.A."/>
            <person name="Ng W.-L."/>
            <person name="Kazmierczak K.M."/>
            <person name="Andrzejewski T.M."/>
            <person name="Davidsen T.M."/>
            <person name="Wayne K.J."/>
            <person name="Tettelin H."/>
            <person name="Glass J.I."/>
            <person name="Rusch D."/>
            <person name="Podicherti R."/>
            <person name="Tsui H.-C.T."/>
            <person name="Winkler M.E."/>
        </authorList>
    </citation>
    <scope>NUCLEOTIDE SEQUENCE</scope>
</reference>
<keyword evidence="1" id="KW-1133">Transmembrane helix</keyword>
<protein>
    <submittedName>
        <fullName evidence="2">Uncharacterized protein</fullName>
    </submittedName>
</protein>
<keyword evidence="1" id="KW-0472">Membrane</keyword>
<evidence type="ECO:0000256" key="1">
    <source>
        <dbReference type="SAM" id="Phobius"/>
    </source>
</evidence>
<keyword evidence="1" id="KW-0812">Transmembrane</keyword>
<name>A0A381PFW6_9ZZZZ</name>
<gene>
    <name evidence="2" type="ORF">METZ01_LOCUS18726</name>
</gene>
<organism evidence="2">
    <name type="scientific">marine metagenome</name>
    <dbReference type="NCBI Taxonomy" id="408172"/>
    <lineage>
        <taxon>unclassified sequences</taxon>
        <taxon>metagenomes</taxon>
        <taxon>ecological metagenomes</taxon>
    </lineage>
</organism>
<dbReference type="EMBL" id="UINC01000970">
    <property type="protein sequence ID" value="SUZ65872.1"/>
    <property type="molecule type" value="Genomic_DNA"/>
</dbReference>
<feature type="transmembrane region" description="Helical" evidence="1">
    <location>
        <begin position="127"/>
        <end position="144"/>
    </location>
</feature>
<feature type="transmembrane region" description="Helical" evidence="1">
    <location>
        <begin position="96"/>
        <end position="115"/>
    </location>
</feature>
<sequence>MLRLRVGLNLNYLAKRGALNKTSIKGSHQAILAFLMIGGNTPLFSAEEIGVITQTDYGWVWNLLVVVIILAVSAASAALTIAALKQWQGHWRWAAVFPFLILAFWILIIIGSRLFNEDAHLLWPLEIFAWAMLNLIYMQILMIAKKNLDKVKEQNISN</sequence>
<proteinExistence type="predicted"/>
<evidence type="ECO:0000313" key="2">
    <source>
        <dbReference type="EMBL" id="SUZ65872.1"/>
    </source>
</evidence>
<dbReference type="AlphaFoldDB" id="A0A381PFW6"/>